<comment type="caution">
    <text evidence="11">The sequence shown here is derived from an EMBL/GenBank/DDBJ whole genome shotgun (WGS) entry which is preliminary data.</text>
</comment>
<accession>A0ABR0L9J2</accession>
<evidence type="ECO:0000256" key="1">
    <source>
        <dbReference type="ARBA" id="ARBA00000707"/>
    </source>
</evidence>
<dbReference type="EC" id="3.4.19.12" evidence="2"/>
<evidence type="ECO:0000256" key="3">
    <source>
        <dbReference type="ARBA" id="ARBA00022670"/>
    </source>
</evidence>
<dbReference type="Pfam" id="PF12340">
    <property type="entry name" value="DUF3638"/>
    <property type="match status" value="1"/>
</dbReference>
<dbReference type="PANTHER" id="PTHR13367:SF34">
    <property type="match status" value="1"/>
</dbReference>
<protein>
    <recommendedName>
        <fullName evidence="2">ubiquitinyl hydrolase 1</fullName>
        <ecNumber evidence="2">3.4.19.12</ecNumber>
    </recommendedName>
</protein>
<sequence length="3109" mass="349201">MNSYESLINHVFLPPELPQSDDGVAFDTFLETILQSLAAYKLLRADQVGVLEASICMISSMRYCHIQELVDEKKLADLLHDLPRQGGAILLYISAQNAGMVISRFSDLDSDLVIRFEAFELSPRNKAVYQEAGRLHRSFPGSAVDIDLKVFAETGLVGTIANTLAKMSHQAAPGMQPQARKAGTSMDEDRDTTHPGMISDLVMGFLSAIGHPAQVNIISKNTREEVLWRDARSPWRRSPVWMLLRVALQLKFPHDVYKEFIVFMMSRVINDSRNQHLSSDVRYAMMAKVARRVVKLPSLGNADVVRHVQSTLQDTTAALEKQWLHLRTQAPLDLSGLARLDFERDESTALPALDVYLEAASARQGGQPANGFQPKSGLEVFDPLALPRLTHVDSHCDYINQNLHAFELWVAAHMGEWRRTHLNDANACEQLYALVKSYHELTSRHYNGNPEAMSVAVLTVLQIWVALDACALNLCPLMGEYKPGLSLRIAQNLLLPCKDQMKRLSTVEAYLAHREEDAALASVEILYDITPDSFSVKYFDRSSDHQALCTSIESQAVREKEAKIEELARLKSEYALLMSLHQRADCEYDEHVLERADQWMDHNITEQRHRHSCQRCAYKAQANKLHIRIHEWPLPSAAAHRKAVVFELQPPNFFVHWRDSLIFLIVDVLGLTHDAKPDPRAKYHLATDVHLSRRQLRTPSQRVSMLSEVKPHVVTHRRDLPIVTASEFTVCLANGLNYKYYDSNFGTFVGGFVSTDKVALACTYKLPPRSTALQKFITRLPADQHGQTPNTVIASLSECPDHMSLDEYKKLSSIPCGWHLQWPNLLIQLGFPAINFKNVESTLVLLQCIYQSGPAGSDILREGHGFCGHFESAAKLLEELDVALQRIKKNWESSQALIIFISIASRLLSLSSSATIHTACLTYLEECRAVAFGWMHDLEEKAQHINTYEKRNEYTSKRAEIALICVDSFNVDDIPLASILSSSEQASILLQCGIVVQESRLLLGASKEPTVPLLLLRSRRLIYRSYHTLASDGAAIDAGISRSWTGFQPGSPWTVIGSDHWLTTSTWTGVAGIILQVHFNILSGELLVNGLPLDRLPHKYEDHGSYRTLFGNSTIEVMPTATPGMDFAAKRMYSGHELDFGWSARADTATNGLLVRAYKSGKRYELVPGRLFSGIFPAAFIQDHVHWYNLDTDVVEFRPVDQPWEDLCPRTWMLVHDQVATQWRLTKDATSQTLLSLTSTTSMALSRLLLPMADATSIHITSQPSSHQNSQLQQATSQFIQREVEVEIPGLQLGFILKANGPDLESKEFPSMIFDPDQSLNTLVGLKNRLLLRHRRHGARLLLILDGDVIHDRDERQHVTVTIQKAVPGVSSTFHTFRVDATLGRLVGSGDLQSKLFLVRLHSLTTHCLPDPLIHKTGTEQALSTLRSASVRSFDCLTEKDIKLLREIATLTPIRQYYPLNERLMQTVGWSTKLGFLAQHAGFRTGVESILDQARRASVFHPGSTLKLPDLPRSNASLTHRDSIRYAMLRVSGFGAEDFTIACDYPYKARDLHQASETFINASIMSSFVYQDKQDLHWNLPSDVPVSLWEALATASPVLGTLTSHPEMQYDSTLLEKSYLASMFPAWLGLYRGLCAGTNKYALMMWLSTLACSPTKPVNTMVLQTLALSFTRRDMSRVLLPPVCDLFHLTRGKMVRKEELLTAVTSILNFASSAESRMTRQMNERKGSYEERRKKAFRNATAPILKAVVDRLAEQWPCEVPTAASVSSVDRVSVYLDLNEIIYKVGPMFKAWYNNLQFFHYLERIGRIISAQPVIQIEVSTPRLHSPSAILSTPIRFVTGNDLFTGAGHTMPNNSAAVVDIDQLVLRKNVASSNDRLRTLVDRLEATAADSKYEKAYVNDLRDSSSALQQSQYQYTLRNCDNIQQDVALHLRVCQMQVGSVYELLVRAVLPQSIQRLYRAVPLWFARQWPRVSPTFFLEQLQRSKWSTLSSHWRDAIVQYGVALTAFQRAERLVNVARSGSDVDLISELRNTGHVNWSPHDYPESLLLEIESGVIIREVQEQIASQMRDSRGNAVMQLNMGEGKSSLIVPVVAANLADGSRLVRVVVAKPQSKQMAQMMVSKLGGLLDRRVYYMPFSRALKLDKAAADTIDAMLQECMSNGGVLLMQPEHILSFKLMALEMGILGEEGVSESLSRSQDFFDRCSRDLVDESDENFSVNFELIYTIGNQRPVEMSPERWMCVHEILGLVRTYSPLIAHELPGSMELTHCLPGRFPRTRILKADAQEHLFRTVALHVCTYGFHGFPIARQSQAVRDVVFKYIFKFDLTLEEIESAEHTRPGSFWAESTKEMLLLLRGLFAAGVLSFVFGHKRWRVNYGLDSSRTPNTSLAVPYRAKDNPSPRSEFSHPDVIITLTTLSYYYGGLSEDDLATAFHHLTRSDQADTVYQAWMKDAHDMPAAFSQLEGINLRDKHQFALELLPRLRFGKATIDYFLANIVFPKEMKEFPYKLSASGWDIGKCKALPTTGFSGTNDSREVLPLFVEQIDLPAQKHTNALVLDYLLLDENSVSGIPAPTDAEVLTSDAERFLNMVMKLTPPARVILDVGAQILELSNLEVARCWLALSDASVQAVVFFDGHDELSVVNRKDRIEVFQTSSFAMQLDVCLVFLDESHTRGTDLRLPETYRAAVTLGAGLTKDRLTQVEIAAKISLCTAKPAGSCIQVSDILQWTISETWADMRRSMPLWAVQGERFIRQNTLWEQAQENNGHTSLSQQTAKAFLENEAQTLEDRYRPSMGPAGPMFTKSDHADIRRIEQRCLDFENLSFSSTALQEEQERELSPEIEQERQVQRPACARARKHRLHPDLVQFVATSILRTGSQAWQPAFSTLSDTTAAIHIDLAEMSGDSNHDLLATIDFARTIETSKSGPTAHMDAYQRPVQWILTAIRNGAIAHMLVISPFEAQELYSRIHASDTVALHLYAPRCNSAFRSLDRLDFYTVPHQVTAPTVPMHLVVQLNLFAGQLYINDYKDFKYLCGYLGLAAEVASEGWEIAADGFILKRGPGQLGGAASMLTKSPVKFLRTLMAVRRDGESFSKTQMGALLDGKLLRGEDFGE</sequence>
<keyword evidence="12" id="KW-1185">Reference proteome</keyword>
<evidence type="ECO:0000313" key="11">
    <source>
        <dbReference type="EMBL" id="KAK5145581.1"/>
    </source>
</evidence>
<keyword evidence="4" id="KW-0833">Ubl conjugation pathway</keyword>
<dbReference type="InterPro" id="IPR022105">
    <property type="entry name" value="DUF3645"/>
</dbReference>
<feature type="domain" description="DUF3645" evidence="9">
    <location>
        <begin position="2380"/>
        <end position="2413"/>
    </location>
</feature>
<dbReference type="InterPro" id="IPR051346">
    <property type="entry name" value="OTU_Deubiquitinase"/>
</dbReference>
<name>A0ABR0L9J2_9PEZI</name>
<dbReference type="Pfam" id="PF20255">
    <property type="entry name" value="DUF6606"/>
    <property type="match status" value="1"/>
</dbReference>
<evidence type="ECO:0000256" key="5">
    <source>
        <dbReference type="ARBA" id="ARBA00022801"/>
    </source>
</evidence>
<reference evidence="11 12" key="1">
    <citation type="submission" date="2023-08" db="EMBL/GenBank/DDBJ databases">
        <title>Black Yeasts Isolated from many extreme environments.</title>
        <authorList>
            <person name="Coleine C."/>
            <person name="Stajich J.E."/>
            <person name="Selbmann L."/>
        </authorList>
    </citation>
    <scope>NUCLEOTIDE SEQUENCE [LARGE SCALE GENOMIC DNA]</scope>
    <source>
        <strain evidence="11 12">CCFEE 5386</strain>
    </source>
</reference>
<organism evidence="11 12">
    <name type="scientific">Rachicladosporium monterosium</name>
    <dbReference type="NCBI Taxonomy" id="1507873"/>
    <lineage>
        <taxon>Eukaryota</taxon>
        <taxon>Fungi</taxon>
        <taxon>Dikarya</taxon>
        <taxon>Ascomycota</taxon>
        <taxon>Pezizomycotina</taxon>
        <taxon>Dothideomycetes</taxon>
        <taxon>Dothideomycetidae</taxon>
        <taxon>Cladosporiales</taxon>
        <taxon>Cladosporiaceae</taxon>
        <taxon>Rachicladosporium</taxon>
    </lineage>
</organism>
<dbReference type="InterPro" id="IPR022099">
    <property type="entry name" value="DUF3638"/>
</dbReference>
<keyword evidence="6" id="KW-0788">Thiol protease</keyword>
<evidence type="ECO:0000259" key="10">
    <source>
        <dbReference type="Pfam" id="PF20255"/>
    </source>
</evidence>
<feature type="domain" description="DUF6606" evidence="10">
    <location>
        <begin position="7"/>
        <end position="269"/>
    </location>
</feature>
<dbReference type="PANTHER" id="PTHR13367">
    <property type="entry name" value="UBIQUITIN THIOESTERASE"/>
    <property type="match status" value="1"/>
</dbReference>
<evidence type="ECO:0000259" key="9">
    <source>
        <dbReference type="Pfam" id="PF12359"/>
    </source>
</evidence>
<dbReference type="EMBL" id="JAVRRR010000141">
    <property type="protein sequence ID" value="KAK5145581.1"/>
    <property type="molecule type" value="Genomic_DNA"/>
</dbReference>
<evidence type="ECO:0000259" key="8">
    <source>
        <dbReference type="Pfam" id="PF12340"/>
    </source>
</evidence>
<comment type="catalytic activity">
    <reaction evidence="1">
        <text>Thiol-dependent hydrolysis of ester, thioester, amide, peptide and isopeptide bonds formed by the C-terminal Gly of ubiquitin (a 76-residue protein attached to proteins as an intracellular targeting signal).</text>
        <dbReference type="EC" id="3.4.19.12"/>
    </reaction>
</comment>
<evidence type="ECO:0000256" key="6">
    <source>
        <dbReference type="ARBA" id="ARBA00022807"/>
    </source>
</evidence>
<proteinExistence type="predicted"/>
<evidence type="ECO:0000313" key="12">
    <source>
        <dbReference type="Proteomes" id="UP001308179"/>
    </source>
</evidence>
<evidence type="ECO:0000256" key="4">
    <source>
        <dbReference type="ARBA" id="ARBA00022786"/>
    </source>
</evidence>
<dbReference type="InterPro" id="IPR046541">
    <property type="entry name" value="DUF6606"/>
</dbReference>
<evidence type="ECO:0000256" key="7">
    <source>
        <dbReference type="SAM" id="MobiDB-lite"/>
    </source>
</evidence>
<dbReference type="Pfam" id="PF12359">
    <property type="entry name" value="DUF3645"/>
    <property type="match status" value="1"/>
</dbReference>
<keyword evidence="3" id="KW-0645">Protease</keyword>
<feature type="domain" description="DUF3638" evidence="8">
    <location>
        <begin position="2034"/>
        <end position="2252"/>
    </location>
</feature>
<keyword evidence="5" id="KW-0378">Hydrolase</keyword>
<dbReference type="Proteomes" id="UP001308179">
    <property type="component" value="Unassembled WGS sequence"/>
</dbReference>
<evidence type="ECO:0000256" key="2">
    <source>
        <dbReference type="ARBA" id="ARBA00012759"/>
    </source>
</evidence>
<feature type="region of interest" description="Disordered" evidence="7">
    <location>
        <begin position="168"/>
        <end position="191"/>
    </location>
</feature>
<gene>
    <name evidence="11" type="ORF">LTR32_002690</name>
</gene>